<accession>A0A0A9CHR6</accession>
<sequence>MNDSHYSLGMYKERTGARSLDQVLSVPLIFSLQC</sequence>
<dbReference type="EMBL" id="GBRH01224960">
    <property type="protein sequence ID" value="JAD72935.1"/>
    <property type="molecule type" value="Transcribed_RNA"/>
</dbReference>
<organism evidence="1">
    <name type="scientific">Arundo donax</name>
    <name type="common">Giant reed</name>
    <name type="synonym">Donax arundinaceus</name>
    <dbReference type="NCBI Taxonomy" id="35708"/>
    <lineage>
        <taxon>Eukaryota</taxon>
        <taxon>Viridiplantae</taxon>
        <taxon>Streptophyta</taxon>
        <taxon>Embryophyta</taxon>
        <taxon>Tracheophyta</taxon>
        <taxon>Spermatophyta</taxon>
        <taxon>Magnoliopsida</taxon>
        <taxon>Liliopsida</taxon>
        <taxon>Poales</taxon>
        <taxon>Poaceae</taxon>
        <taxon>PACMAD clade</taxon>
        <taxon>Arundinoideae</taxon>
        <taxon>Arundineae</taxon>
        <taxon>Arundo</taxon>
    </lineage>
</organism>
<name>A0A0A9CHR6_ARUDO</name>
<proteinExistence type="predicted"/>
<dbReference type="AlphaFoldDB" id="A0A0A9CHR6"/>
<evidence type="ECO:0000313" key="1">
    <source>
        <dbReference type="EMBL" id="JAD72935.1"/>
    </source>
</evidence>
<reference evidence="1" key="2">
    <citation type="journal article" date="2015" name="Data Brief">
        <title>Shoot transcriptome of the giant reed, Arundo donax.</title>
        <authorList>
            <person name="Barrero R.A."/>
            <person name="Guerrero F.D."/>
            <person name="Moolhuijzen P."/>
            <person name="Goolsby J.A."/>
            <person name="Tidwell J."/>
            <person name="Bellgard S.E."/>
            <person name="Bellgard M.I."/>
        </authorList>
    </citation>
    <scope>NUCLEOTIDE SEQUENCE</scope>
    <source>
        <tissue evidence="1">Shoot tissue taken approximately 20 cm above the soil surface</tissue>
    </source>
</reference>
<protein>
    <submittedName>
        <fullName evidence="1">Uncharacterized protein</fullName>
    </submittedName>
</protein>
<reference evidence="1" key="1">
    <citation type="submission" date="2014-09" db="EMBL/GenBank/DDBJ databases">
        <authorList>
            <person name="Magalhaes I.L.F."/>
            <person name="Oliveira U."/>
            <person name="Santos F.R."/>
            <person name="Vidigal T.H.D.A."/>
            <person name="Brescovit A.D."/>
            <person name="Santos A.J."/>
        </authorList>
    </citation>
    <scope>NUCLEOTIDE SEQUENCE</scope>
    <source>
        <tissue evidence="1">Shoot tissue taken approximately 20 cm above the soil surface</tissue>
    </source>
</reference>